<comment type="caution">
    <text evidence="1">The sequence shown here is derived from an EMBL/GenBank/DDBJ whole genome shotgun (WGS) entry which is preliminary data.</text>
</comment>
<organism evidence="1 2">
    <name type="scientific">Acidithiobacillus caldus</name>
    <dbReference type="NCBI Taxonomy" id="33059"/>
    <lineage>
        <taxon>Bacteria</taxon>
        <taxon>Pseudomonadati</taxon>
        <taxon>Pseudomonadota</taxon>
        <taxon>Acidithiobacillia</taxon>
        <taxon>Acidithiobacillales</taxon>
        <taxon>Acidithiobacillaceae</taxon>
        <taxon>Acidithiobacillus</taxon>
    </lineage>
</organism>
<dbReference type="EMBL" id="LZYH01000249">
    <property type="protein sequence ID" value="OFC62419.1"/>
    <property type="molecule type" value="Genomic_DNA"/>
</dbReference>
<evidence type="ECO:0000313" key="1">
    <source>
        <dbReference type="EMBL" id="OFC62419.1"/>
    </source>
</evidence>
<proteinExistence type="predicted"/>
<evidence type="ECO:0000313" key="2">
    <source>
        <dbReference type="Proteomes" id="UP000175707"/>
    </source>
</evidence>
<name>A0A1E7Z0Y2_9PROT</name>
<accession>A0A1E7Z0Y2</accession>
<dbReference type="Proteomes" id="UP000175707">
    <property type="component" value="Unassembled WGS sequence"/>
</dbReference>
<dbReference type="AlphaFoldDB" id="A0A1E7Z0Y2"/>
<sequence>MHLYEVEMLIARHRILLSLGFEEDAFSELEKAEELCAEVAENYGYKGWRLPNSCRPSPEIADIWDFHYGYGSWRASEAEDDARMLSCETYNESARHPAWVYCPRGHNAVFSKDGYDECAACGAPMTPADEETYFDALCAAGQCM</sequence>
<protein>
    <submittedName>
        <fullName evidence="1">Uncharacterized protein</fullName>
    </submittedName>
</protein>
<gene>
    <name evidence="1" type="ORF">BAE30_02025</name>
</gene>
<reference evidence="1 2" key="1">
    <citation type="submission" date="2016-06" db="EMBL/GenBank/DDBJ databases">
        <title>Gene turnover analysis identifies the evolutionary adaptation of the extremophile Acidithiobacillus caldus.</title>
        <authorList>
            <person name="Zhang X."/>
        </authorList>
    </citation>
    <scope>NUCLEOTIDE SEQUENCE [LARGE SCALE GENOMIC DNA]</scope>
    <source>
        <strain evidence="1 2">S1</strain>
    </source>
</reference>